<evidence type="ECO:0000256" key="2">
    <source>
        <dbReference type="ARBA" id="ARBA00012438"/>
    </source>
</evidence>
<dbReference type="GO" id="GO:0000155">
    <property type="term" value="F:phosphorelay sensor kinase activity"/>
    <property type="evidence" value="ECO:0007669"/>
    <property type="project" value="InterPro"/>
</dbReference>
<dbReference type="InterPro" id="IPR011006">
    <property type="entry name" value="CheY-like_superfamily"/>
</dbReference>
<feature type="transmembrane region" description="Helical" evidence="5">
    <location>
        <begin position="21"/>
        <end position="42"/>
    </location>
</feature>
<dbReference type="SMART" id="SM00387">
    <property type="entry name" value="HATPase_c"/>
    <property type="match status" value="1"/>
</dbReference>
<dbReference type="AlphaFoldDB" id="A0A0P7W8M9"/>
<dbReference type="PATRIC" id="fig|1666912.4.peg.611"/>
<evidence type="ECO:0000259" key="7">
    <source>
        <dbReference type="PROSITE" id="PS50110"/>
    </source>
</evidence>
<evidence type="ECO:0000256" key="3">
    <source>
        <dbReference type="ARBA" id="ARBA00022553"/>
    </source>
</evidence>
<feature type="modified residue" description="4-aspartylphosphate" evidence="4">
    <location>
        <position position="697"/>
    </location>
</feature>
<dbReference type="Pfam" id="PF00072">
    <property type="entry name" value="Response_reg"/>
    <property type="match status" value="1"/>
</dbReference>
<dbReference type="Gene3D" id="1.10.287.130">
    <property type="match status" value="1"/>
</dbReference>
<dbReference type="InterPro" id="IPR036890">
    <property type="entry name" value="HATPase_C_sf"/>
</dbReference>
<dbReference type="SUPFAM" id="SSF52172">
    <property type="entry name" value="CheY-like"/>
    <property type="match status" value="1"/>
</dbReference>
<dbReference type="CDD" id="cd00082">
    <property type="entry name" value="HisKA"/>
    <property type="match status" value="1"/>
</dbReference>
<dbReference type="EMBL" id="LJSG01000017">
    <property type="protein sequence ID" value="KPP90495.1"/>
    <property type="molecule type" value="Genomic_DNA"/>
</dbReference>
<protein>
    <recommendedName>
        <fullName evidence="2">histidine kinase</fullName>
        <ecNumber evidence="2">2.7.13.3</ecNumber>
    </recommendedName>
</protein>
<dbReference type="Pfam" id="PF00512">
    <property type="entry name" value="HisKA"/>
    <property type="match status" value="1"/>
</dbReference>
<dbReference type="SMART" id="SM00448">
    <property type="entry name" value="REC"/>
    <property type="match status" value="1"/>
</dbReference>
<dbReference type="SMART" id="SM00388">
    <property type="entry name" value="HisKA"/>
    <property type="match status" value="1"/>
</dbReference>
<dbReference type="PROSITE" id="PS50109">
    <property type="entry name" value="HIS_KIN"/>
    <property type="match status" value="1"/>
</dbReference>
<keyword evidence="5" id="KW-0472">Membrane</keyword>
<dbReference type="CDD" id="cd00156">
    <property type="entry name" value="REC"/>
    <property type="match status" value="1"/>
</dbReference>
<evidence type="ECO:0000313" key="11">
    <source>
        <dbReference type="Proteomes" id="UP000182045"/>
    </source>
</evidence>
<dbReference type="PANTHER" id="PTHR43065">
    <property type="entry name" value="SENSOR HISTIDINE KINASE"/>
    <property type="match status" value="1"/>
</dbReference>
<dbReference type="InterPro" id="IPR005467">
    <property type="entry name" value="His_kinase_dom"/>
</dbReference>
<dbReference type="InterPro" id="IPR003661">
    <property type="entry name" value="HisK_dim/P_dom"/>
</dbReference>
<evidence type="ECO:0000259" key="6">
    <source>
        <dbReference type="PROSITE" id="PS50109"/>
    </source>
</evidence>
<dbReference type="EMBL" id="FBYC01000004">
    <property type="protein sequence ID" value="CUX83308.1"/>
    <property type="molecule type" value="Genomic_DNA"/>
</dbReference>
<evidence type="ECO:0000256" key="4">
    <source>
        <dbReference type="PROSITE-ProRule" id="PRU00169"/>
    </source>
</evidence>
<dbReference type="InterPro" id="IPR001789">
    <property type="entry name" value="Sig_transdc_resp-reg_receiver"/>
</dbReference>
<dbReference type="PRINTS" id="PR00344">
    <property type="entry name" value="BCTRLSENSOR"/>
</dbReference>
<dbReference type="Gene3D" id="3.30.565.10">
    <property type="entry name" value="Histidine kinase-like ATPase, C-terminal domain"/>
    <property type="match status" value="1"/>
</dbReference>
<feature type="domain" description="Response regulatory" evidence="7">
    <location>
        <begin position="646"/>
        <end position="762"/>
    </location>
</feature>
<accession>A0A0P7W8M9</accession>
<dbReference type="PANTHER" id="PTHR43065:SF42">
    <property type="entry name" value="TWO-COMPONENT SENSOR PPRA"/>
    <property type="match status" value="1"/>
</dbReference>
<feature type="domain" description="Histidine kinase" evidence="6">
    <location>
        <begin position="400"/>
        <end position="623"/>
    </location>
</feature>
<dbReference type="InterPro" id="IPR036097">
    <property type="entry name" value="HisK_dim/P_sf"/>
</dbReference>
<evidence type="ECO:0000313" key="8">
    <source>
        <dbReference type="EMBL" id="CUX83308.1"/>
    </source>
</evidence>
<feature type="transmembrane region" description="Helical" evidence="5">
    <location>
        <begin position="48"/>
        <end position="69"/>
    </location>
</feature>
<dbReference type="EC" id="2.7.13.3" evidence="2"/>
<dbReference type="STRING" id="1666912.Ga0058931_2903"/>
<dbReference type="SUPFAM" id="SSF47384">
    <property type="entry name" value="Homodimeric domain of signal transducing histidine kinase"/>
    <property type="match status" value="1"/>
</dbReference>
<keyword evidence="9" id="KW-0808">Transferase</keyword>
<keyword evidence="9" id="KW-0418">Kinase</keyword>
<dbReference type="Pfam" id="PF02518">
    <property type="entry name" value="HATPase_c"/>
    <property type="match status" value="1"/>
</dbReference>
<dbReference type="Gene3D" id="3.40.50.2300">
    <property type="match status" value="1"/>
</dbReference>
<dbReference type="OrthoDB" id="9796100at2"/>
<dbReference type="Proteomes" id="UP000182045">
    <property type="component" value="Unassembled WGS sequence"/>
</dbReference>
<dbReference type="PROSITE" id="PS50110">
    <property type="entry name" value="RESPONSE_REGULATORY"/>
    <property type="match status" value="1"/>
</dbReference>
<evidence type="ECO:0000313" key="10">
    <source>
        <dbReference type="Proteomes" id="UP000050413"/>
    </source>
</evidence>
<dbReference type="Proteomes" id="UP000050413">
    <property type="component" value="Unassembled WGS sequence"/>
</dbReference>
<proteinExistence type="predicted"/>
<keyword evidence="5" id="KW-0812">Transmembrane</keyword>
<keyword evidence="11" id="KW-1185">Reference proteome</keyword>
<dbReference type="FunFam" id="1.10.287.130:FF:000037">
    <property type="entry name" value="Hybrid sensor histidine kinase/response regulator"/>
    <property type="match status" value="1"/>
</dbReference>
<sequence length="769" mass="83135">MTPSIGSGPNSARAAVFGPTAGQLLGLVATVGAALLLVALLADLSGPISLALWAVGASILCSVCLLAAWQWHVRQRLRRDLTVVSALYGSAPATALVDGAAGKVVWANAAATQRLAGATHAMAFLEDISADPAELVARLHDRALAEGQITHSVAVDTGELRLTLRPAGHGRTLWQLDETSAPDLRDQLPFDMIHSYPDGRITYLSPRLAALASAKPKHVADLLKLPLPKAGEPGIFTLRDSGERHNGLRITTEDANELVVLISPANPDNTHQDFNALQMLPIAVALIDRDGVLIRANDETRRILRLRKEDKRRFCDLLEGLGRPVGEWLADLRAGRVTTATEVLRVNNPADDLFLQVSLRSYGTDGELVAIMHDATEFKALEAKFTQSQKMQAIGQLAGGVAHDFNNLLTAISGHCDLILLRHDRSDVDYPDLMQIQQNTNRAAALVRQLLAFSRKQTLQFETLDLHDLLADAIHLLNRLVGERVTLTLRHGVDMPLIRSDKRQFEQVLMNLVVNARDAMPMGGEIVIETEHCALPNGLRRDKVMLPPGNYAVIRVRDEGIGMSSTTKAKVFDPFFSTKRQGEGTGLGLSTVYGIIKQSGGFIFVDSEEGHGTTFSIYLAAQAAPSVKPQKPAKPKAPAAATPRSTVLLVEDEAPVRSFAARALQLQGHRVLEADSGEAALALLQDPAVRPDVFVSDVIMPGLDGPGWVAQIRDRFPNTPIVFMSGYAEDSRIAAQAEFGQAVFIGKPFSLAEFTGLVNEQLRKLSEAA</sequence>
<dbReference type="InterPro" id="IPR003594">
    <property type="entry name" value="HATPase_dom"/>
</dbReference>
<dbReference type="SUPFAM" id="SSF55874">
    <property type="entry name" value="ATPase domain of HSP90 chaperone/DNA topoisomerase II/histidine kinase"/>
    <property type="match status" value="1"/>
</dbReference>
<reference evidence="8 11" key="2">
    <citation type="submission" date="2016-01" db="EMBL/GenBank/DDBJ databases">
        <authorList>
            <person name="Varghese N."/>
        </authorList>
    </citation>
    <scope>NUCLEOTIDE SEQUENCE [LARGE SCALE GENOMIC DNA]</scope>
    <source>
        <strain evidence="8 11">HL-91</strain>
    </source>
</reference>
<gene>
    <name evidence="9" type="primary">cckA</name>
    <name evidence="8" type="ORF">Ga0058931_2903</name>
    <name evidence="9" type="ORF">HLUCCA05_13550</name>
</gene>
<evidence type="ECO:0000256" key="5">
    <source>
        <dbReference type="SAM" id="Phobius"/>
    </source>
</evidence>
<reference evidence="9 10" key="1">
    <citation type="submission" date="2015-09" db="EMBL/GenBank/DDBJ databases">
        <title>Identification and resolution of microdiversity through metagenomic sequencing of parallel consortia.</title>
        <authorList>
            <person name="Nelson W.C."/>
            <person name="Romine M.F."/>
            <person name="Lindemann S.R."/>
        </authorList>
    </citation>
    <scope>NUCLEOTIDE SEQUENCE [LARGE SCALE GENOMIC DNA]</scope>
    <source>
        <strain evidence="9">HL-91</strain>
    </source>
</reference>
<name>A0A0P7W8M9_9RHOB</name>
<keyword evidence="5" id="KW-1133">Transmembrane helix</keyword>
<evidence type="ECO:0000256" key="1">
    <source>
        <dbReference type="ARBA" id="ARBA00000085"/>
    </source>
</evidence>
<evidence type="ECO:0000313" key="9">
    <source>
        <dbReference type="EMBL" id="KPP90495.1"/>
    </source>
</evidence>
<comment type="catalytic activity">
    <reaction evidence="1">
        <text>ATP + protein L-histidine = ADP + protein N-phospho-L-histidine.</text>
        <dbReference type="EC" id="2.7.13.3"/>
    </reaction>
</comment>
<dbReference type="InterPro" id="IPR004358">
    <property type="entry name" value="Sig_transdc_His_kin-like_C"/>
</dbReference>
<organism evidence="9 10">
    <name type="scientific">Roseibaca calidilacus</name>
    <dbReference type="NCBI Taxonomy" id="1666912"/>
    <lineage>
        <taxon>Bacteria</taxon>
        <taxon>Pseudomonadati</taxon>
        <taxon>Pseudomonadota</taxon>
        <taxon>Alphaproteobacteria</taxon>
        <taxon>Rhodobacterales</taxon>
        <taxon>Paracoccaceae</taxon>
        <taxon>Roseinatronobacter</taxon>
    </lineage>
</organism>
<keyword evidence="3 4" id="KW-0597">Phosphoprotein</keyword>
<comment type="caution">
    <text evidence="9">The sequence shown here is derived from an EMBL/GenBank/DDBJ whole genome shotgun (WGS) entry which is preliminary data.</text>
</comment>